<evidence type="ECO:0000313" key="2">
    <source>
        <dbReference type="EMBL" id="UFP94407.1"/>
    </source>
</evidence>
<dbReference type="EMBL" id="CP063845">
    <property type="protein sequence ID" value="UFP94407.1"/>
    <property type="molecule type" value="Genomic_DNA"/>
</dbReference>
<name>A0ABY3PL93_9CYAN</name>
<feature type="domain" description="OB" evidence="1">
    <location>
        <begin position="6"/>
        <end position="75"/>
    </location>
</feature>
<dbReference type="CDD" id="cd02980">
    <property type="entry name" value="TRX_Fd_family"/>
    <property type="match status" value="1"/>
</dbReference>
<reference evidence="2 3" key="1">
    <citation type="journal article" date="2021" name="Genome Biol. Evol.">
        <title>Complete Genome Sequencing of a Novel Gloeobacter Species from a Waterfall Cave in Mexico.</title>
        <authorList>
            <person name="Saw J.H."/>
            <person name="Cardona T."/>
            <person name="Montejano G."/>
        </authorList>
    </citation>
    <scope>NUCLEOTIDE SEQUENCE [LARGE SCALE GENOMIC DNA]</scope>
    <source>
        <strain evidence="2">MG652769</strain>
    </source>
</reference>
<dbReference type="InterPro" id="IPR004365">
    <property type="entry name" value="NA-bd_OB_tRNA"/>
</dbReference>
<keyword evidence="3" id="KW-1185">Reference proteome</keyword>
<sequence>MGELRTLEGEVTAYLPGKRGLVNRCTLATSEGEVVVKFPKEWAYRVTETIAVGERVQVRGKLKFDDDGETYLKATVLLHLKATVSAAQPMASPPSAPPSLREPAYPPKVSPTLSKTRVLVCESDDCCKRGARKLVRNLKEAVERYGLEDRVEIRATGCMKRCKQGPNLMITPSKTRHTDVDPAQAPELLLRELLPKLE</sequence>
<dbReference type="Pfam" id="PF01336">
    <property type="entry name" value="tRNA_anti-codon"/>
    <property type="match status" value="1"/>
</dbReference>
<dbReference type="InterPro" id="IPR036249">
    <property type="entry name" value="Thioredoxin-like_sf"/>
</dbReference>
<evidence type="ECO:0000313" key="3">
    <source>
        <dbReference type="Proteomes" id="UP001054846"/>
    </source>
</evidence>
<evidence type="ECO:0000259" key="1">
    <source>
        <dbReference type="Pfam" id="PF01336"/>
    </source>
</evidence>
<dbReference type="Gene3D" id="3.40.30.10">
    <property type="entry name" value="Glutaredoxin"/>
    <property type="match status" value="1"/>
</dbReference>
<dbReference type="Proteomes" id="UP001054846">
    <property type="component" value="Chromosome"/>
</dbReference>
<organism evidence="2 3">
    <name type="scientific">Gloeobacter morelensis MG652769</name>
    <dbReference type="NCBI Taxonomy" id="2781736"/>
    <lineage>
        <taxon>Bacteria</taxon>
        <taxon>Bacillati</taxon>
        <taxon>Cyanobacteriota</taxon>
        <taxon>Cyanophyceae</taxon>
        <taxon>Gloeobacterales</taxon>
        <taxon>Gloeobacteraceae</taxon>
        <taxon>Gloeobacter</taxon>
        <taxon>Gloeobacter morelensis</taxon>
    </lineage>
</organism>
<accession>A0ABY3PL93</accession>
<gene>
    <name evidence="2" type="ORF">ISF26_22135</name>
</gene>
<proteinExistence type="predicted"/>
<dbReference type="SUPFAM" id="SSF52833">
    <property type="entry name" value="Thioredoxin-like"/>
    <property type="match status" value="1"/>
</dbReference>
<protein>
    <submittedName>
        <fullName evidence="2">NAD(P)H-dependent oxidoreductase subunit E</fullName>
    </submittedName>
</protein>
<dbReference type="RefSeq" id="WP_230841463.1">
    <property type="nucleotide sequence ID" value="NZ_CP063845.1"/>
</dbReference>
<dbReference type="Pfam" id="PF01257">
    <property type="entry name" value="2Fe-2S_thioredx"/>
    <property type="match status" value="1"/>
</dbReference>